<dbReference type="EMBL" id="LJXB01000058">
    <property type="protein sequence ID" value="KPU61264.1"/>
    <property type="molecule type" value="Genomic_DNA"/>
</dbReference>
<evidence type="ECO:0000313" key="1">
    <source>
        <dbReference type="EMBL" id="KPU61264.1"/>
    </source>
</evidence>
<dbReference type="PATRIC" id="fig|294.162.peg.992"/>
<proteinExistence type="predicted"/>
<organism evidence="1 2">
    <name type="scientific">Pseudomonas fluorescens</name>
    <dbReference type="NCBI Taxonomy" id="294"/>
    <lineage>
        <taxon>Bacteria</taxon>
        <taxon>Pseudomonadati</taxon>
        <taxon>Pseudomonadota</taxon>
        <taxon>Gammaproteobacteria</taxon>
        <taxon>Pseudomonadales</taxon>
        <taxon>Pseudomonadaceae</taxon>
        <taxon>Pseudomonas</taxon>
    </lineage>
</organism>
<reference evidence="1 2" key="1">
    <citation type="submission" date="2015-09" db="EMBL/GenBank/DDBJ databases">
        <authorList>
            <person name="Jackson K.R."/>
            <person name="Lunt B.L."/>
            <person name="Fisher J.N.B."/>
            <person name="Gardner A.V."/>
            <person name="Bailey M.E."/>
            <person name="Deus L.M."/>
            <person name="Earl A.S."/>
            <person name="Gibby P.D."/>
            <person name="Hartmann K.A."/>
            <person name="Liu J.E."/>
            <person name="Manci A.M."/>
            <person name="Nielsen D.A."/>
            <person name="Solomon M.B."/>
            <person name="Breakwell D.P."/>
            <person name="Burnett S.H."/>
            <person name="Grose J.H."/>
        </authorList>
    </citation>
    <scope>NUCLEOTIDE SEQUENCE [LARGE SCALE GENOMIC DNA]</scope>
    <source>
        <strain evidence="1 2">S613</strain>
    </source>
</reference>
<sequence>MLVVANTFETEYDVRRRYRRTVRKLRIAQMKRIGATVIGLFPAFGKSRFKRTSRGTALQQACIKLTIGLDVARRCRTHRVKRRRLIWRNDSDQLSCRSLCHCECGNP</sequence>
<gene>
    <name evidence="1" type="ORF">AN403_5552</name>
</gene>
<comment type="caution">
    <text evidence="1">The sequence shown here is derived from an EMBL/GenBank/DDBJ whole genome shotgun (WGS) entry which is preliminary data.</text>
</comment>
<protein>
    <submittedName>
        <fullName evidence="1">Uncharacterized protein</fullName>
    </submittedName>
</protein>
<dbReference type="AlphaFoldDB" id="A0A0P8XLH3"/>
<accession>A0A0P8XLH3</accession>
<name>A0A0P8XLH3_PSEFL</name>
<evidence type="ECO:0000313" key="2">
    <source>
        <dbReference type="Proteomes" id="UP000050349"/>
    </source>
</evidence>
<dbReference type="Proteomes" id="UP000050349">
    <property type="component" value="Unassembled WGS sequence"/>
</dbReference>